<dbReference type="GO" id="GO:0008270">
    <property type="term" value="F:zinc ion binding"/>
    <property type="evidence" value="ECO:0007669"/>
    <property type="project" value="UniProtKB-KW"/>
</dbReference>
<proteinExistence type="predicted"/>
<evidence type="ECO:0000313" key="5">
    <source>
        <dbReference type="EMBL" id="TGZ81559.1"/>
    </source>
</evidence>
<feature type="domain" description="RanBP2-type" evidence="4">
    <location>
        <begin position="78"/>
        <end position="97"/>
    </location>
</feature>
<reference evidence="5 6" key="1">
    <citation type="submission" date="2019-04" db="EMBL/GenBank/DDBJ databases">
        <title>Comparative genomics and transcriptomics to analyze fruiting body development in filamentous ascomycetes.</title>
        <authorList>
            <consortium name="DOE Joint Genome Institute"/>
            <person name="Lutkenhaus R."/>
            <person name="Traeger S."/>
            <person name="Breuer J."/>
            <person name="Kuo A."/>
            <person name="Lipzen A."/>
            <person name="Pangilinan J."/>
            <person name="Dilworth D."/>
            <person name="Sandor L."/>
            <person name="Poggeler S."/>
            <person name="Barry K."/>
            <person name="Grigoriev I.V."/>
            <person name="Nowrousian M."/>
        </authorList>
    </citation>
    <scope>NUCLEOTIDE SEQUENCE [LARGE SCALE GENOMIC DNA]</scope>
    <source>
        <strain evidence="5 6">CBS 389.68</strain>
    </source>
</reference>
<organism evidence="5 6">
    <name type="scientific">Ascodesmis nigricans</name>
    <dbReference type="NCBI Taxonomy" id="341454"/>
    <lineage>
        <taxon>Eukaryota</taxon>
        <taxon>Fungi</taxon>
        <taxon>Dikarya</taxon>
        <taxon>Ascomycota</taxon>
        <taxon>Pezizomycotina</taxon>
        <taxon>Pezizomycetes</taxon>
        <taxon>Pezizales</taxon>
        <taxon>Ascodesmidaceae</taxon>
        <taxon>Ascodesmis</taxon>
    </lineage>
</organism>
<evidence type="ECO:0000256" key="2">
    <source>
        <dbReference type="ARBA" id="ARBA00022771"/>
    </source>
</evidence>
<dbReference type="PROSITE" id="PS01358">
    <property type="entry name" value="ZF_RANBP2_1"/>
    <property type="match status" value="1"/>
</dbReference>
<dbReference type="AlphaFoldDB" id="A0A4S2MXW3"/>
<protein>
    <recommendedName>
        <fullName evidence="4">RanBP2-type domain-containing protein</fullName>
    </recommendedName>
</protein>
<keyword evidence="3" id="KW-0862">Zinc</keyword>
<name>A0A4S2MXW3_9PEZI</name>
<dbReference type="EMBL" id="ML220118">
    <property type="protein sequence ID" value="TGZ81559.1"/>
    <property type="molecule type" value="Genomic_DNA"/>
</dbReference>
<evidence type="ECO:0000256" key="3">
    <source>
        <dbReference type="ARBA" id="ARBA00022833"/>
    </source>
</evidence>
<keyword evidence="2" id="KW-0863">Zinc-finger</keyword>
<evidence type="ECO:0000313" key="6">
    <source>
        <dbReference type="Proteomes" id="UP000298138"/>
    </source>
</evidence>
<keyword evidence="6" id="KW-1185">Reference proteome</keyword>
<gene>
    <name evidence="5" type="ORF">EX30DRAFT_340429</name>
</gene>
<evidence type="ECO:0000259" key="4">
    <source>
        <dbReference type="PROSITE" id="PS01358"/>
    </source>
</evidence>
<dbReference type="InParanoid" id="A0A4S2MXW3"/>
<keyword evidence="1" id="KW-0479">Metal-binding</keyword>
<dbReference type="InterPro" id="IPR001876">
    <property type="entry name" value="Znf_RanBP2"/>
</dbReference>
<dbReference type="Proteomes" id="UP000298138">
    <property type="component" value="Unassembled WGS sequence"/>
</dbReference>
<accession>A0A4S2MXW3</accession>
<evidence type="ECO:0000256" key="1">
    <source>
        <dbReference type="ARBA" id="ARBA00022723"/>
    </source>
</evidence>
<sequence length="132" mass="15239">MPCVKPAFTGCQGTRPKNHDTSRFTVHCKICFHKYRYWLSKGDRDPGPKPSRRLDANDVCPGGHRIYQKARRLKIQMWTCWCCETVNSVGNSKCYMCNYKYGSECVVEWRIIRLRNGGRKADQDSSEDEPAG</sequence>